<dbReference type="EMBL" id="MZGV01000002">
    <property type="protein sequence ID" value="OPJ64912.1"/>
    <property type="molecule type" value="Genomic_DNA"/>
</dbReference>
<sequence>MQPWHQKPFLSENLPLSIFTTDEAEFPPHWHEAVEVVYALTDGLKAGVNNEIYTLNKKDILLISSGDVHYFPPQPLQFNRIILFFEAAFFEAFTSIMKDKRFTMLLRANTNFPAATSVESLHDALETQILQIMEEYQNKKQGYKLALKARLSDILVLLMRYAPREVYSTYEKNRQLSRLERLEQVFSFVEKNFDKNITLEEISAVANYSVYHFTRFFKEATGMTFNQYVNNFRISKAAEYLISSNDSIIEIAFKSGFGSIKNFNRVFKDAKGCSPSDYRKAISED</sequence>
<evidence type="ECO:0000313" key="5">
    <source>
        <dbReference type="EMBL" id="OPJ64912.1"/>
    </source>
</evidence>
<dbReference type="InterPro" id="IPR020449">
    <property type="entry name" value="Tscrpt_reg_AraC-type_HTH"/>
</dbReference>
<dbReference type="InterPro" id="IPR018060">
    <property type="entry name" value="HTH_AraC"/>
</dbReference>
<keyword evidence="3" id="KW-0804">Transcription</keyword>
<dbReference type="Pfam" id="PF12833">
    <property type="entry name" value="HTH_18"/>
    <property type="match status" value="1"/>
</dbReference>
<dbReference type="InterPro" id="IPR018062">
    <property type="entry name" value="HTH_AraC-typ_CS"/>
</dbReference>
<keyword evidence="2" id="KW-0238">DNA-binding</keyword>
<reference evidence="5 6" key="1">
    <citation type="submission" date="2017-03" db="EMBL/GenBank/DDBJ databases">
        <title>Genome sequence of Clostridium oryzae DSM 28571.</title>
        <authorList>
            <person name="Poehlein A."/>
            <person name="Daniel R."/>
        </authorList>
    </citation>
    <scope>NUCLEOTIDE SEQUENCE [LARGE SCALE GENOMIC DNA]</scope>
    <source>
        <strain evidence="5 6">DSM 28571</strain>
    </source>
</reference>
<dbReference type="InterPro" id="IPR037923">
    <property type="entry name" value="HTH-like"/>
</dbReference>
<dbReference type="InterPro" id="IPR009057">
    <property type="entry name" value="Homeodomain-like_sf"/>
</dbReference>
<dbReference type="GO" id="GO:0043565">
    <property type="term" value="F:sequence-specific DNA binding"/>
    <property type="evidence" value="ECO:0007669"/>
    <property type="project" value="InterPro"/>
</dbReference>
<dbReference type="Proteomes" id="UP000190080">
    <property type="component" value="Unassembled WGS sequence"/>
</dbReference>
<evidence type="ECO:0000256" key="3">
    <source>
        <dbReference type="ARBA" id="ARBA00023163"/>
    </source>
</evidence>
<name>A0A1V4IXW0_9CLOT</name>
<dbReference type="SUPFAM" id="SSF51215">
    <property type="entry name" value="Regulatory protein AraC"/>
    <property type="match status" value="1"/>
</dbReference>
<dbReference type="GO" id="GO:0003700">
    <property type="term" value="F:DNA-binding transcription factor activity"/>
    <property type="evidence" value="ECO:0007669"/>
    <property type="project" value="InterPro"/>
</dbReference>
<keyword evidence="6" id="KW-1185">Reference proteome</keyword>
<dbReference type="Gene3D" id="2.60.120.10">
    <property type="entry name" value="Jelly Rolls"/>
    <property type="match status" value="1"/>
</dbReference>
<dbReference type="OrthoDB" id="253601at2"/>
<dbReference type="Gene3D" id="1.10.10.60">
    <property type="entry name" value="Homeodomain-like"/>
    <property type="match status" value="2"/>
</dbReference>
<dbReference type="PRINTS" id="PR00032">
    <property type="entry name" value="HTHARAC"/>
</dbReference>
<evidence type="ECO:0000256" key="1">
    <source>
        <dbReference type="ARBA" id="ARBA00023015"/>
    </source>
</evidence>
<dbReference type="PROSITE" id="PS01124">
    <property type="entry name" value="HTH_ARAC_FAMILY_2"/>
    <property type="match status" value="1"/>
</dbReference>
<dbReference type="CDD" id="cd02208">
    <property type="entry name" value="cupin_RmlC-like"/>
    <property type="match status" value="1"/>
</dbReference>
<dbReference type="SUPFAM" id="SSF46689">
    <property type="entry name" value="Homeodomain-like"/>
    <property type="match status" value="2"/>
</dbReference>
<dbReference type="Pfam" id="PF02311">
    <property type="entry name" value="AraC_binding"/>
    <property type="match status" value="1"/>
</dbReference>
<dbReference type="PANTHER" id="PTHR43280:SF28">
    <property type="entry name" value="HTH-TYPE TRANSCRIPTIONAL ACTIVATOR RHAS"/>
    <property type="match status" value="1"/>
</dbReference>
<dbReference type="STRING" id="1450648.CLORY_04210"/>
<proteinExistence type="predicted"/>
<accession>A0A1V4IXW0</accession>
<dbReference type="SMART" id="SM00342">
    <property type="entry name" value="HTH_ARAC"/>
    <property type="match status" value="1"/>
</dbReference>
<evidence type="ECO:0000313" key="6">
    <source>
        <dbReference type="Proteomes" id="UP000190080"/>
    </source>
</evidence>
<protein>
    <submittedName>
        <fullName evidence="5">Transposon Tn10 TetD protein</fullName>
    </submittedName>
</protein>
<evidence type="ECO:0000259" key="4">
    <source>
        <dbReference type="PROSITE" id="PS01124"/>
    </source>
</evidence>
<dbReference type="PROSITE" id="PS00041">
    <property type="entry name" value="HTH_ARAC_FAMILY_1"/>
    <property type="match status" value="1"/>
</dbReference>
<dbReference type="PANTHER" id="PTHR43280">
    <property type="entry name" value="ARAC-FAMILY TRANSCRIPTIONAL REGULATOR"/>
    <property type="match status" value="1"/>
</dbReference>
<dbReference type="RefSeq" id="WP_079421877.1">
    <property type="nucleotide sequence ID" value="NZ_MZGV01000002.1"/>
</dbReference>
<comment type="caution">
    <text evidence="5">The sequence shown here is derived from an EMBL/GenBank/DDBJ whole genome shotgun (WGS) entry which is preliminary data.</text>
</comment>
<feature type="domain" description="HTH araC/xylS-type" evidence="4">
    <location>
        <begin position="183"/>
        <end position="281"/>
    </location>
</feature>
<dbReference type="InterPro" id="IPR003313">
    <property type="entry name" value="AraC-bd"/>
</dbReference>
<organism evidence="5 6">
    <name type="scientific">Clostridium oryzae</name>
    <dbReference type="NCBI Taxonomy" id="1450648"/>
    <lineage>
        <taxon>Bacteria</taxon>
        <taxon>Bacillati</taxon>
        <taxon>Bacillota</taxon>
        <taxon>Clostridia</taxon>
        <taxon>Eubacteriales</taxon>
        <taxon>Clostridiaceae</taxon>
        <taxon>Clostridium</taxon>
    </lineage>
</organism>
<dbReference type="InterPro" id="IPR014710">
    <property type="entry name" value="RmlC-like_jellyroll"/>
</dbReference>
<keyword evidence="1" id="KW-0805">Transcription regulation</keyword>
<gene>
    <name evidence="5" type="primary">tetD_2</name>
    <name evidence="5" type="ORF">CLORY_04210</name>
</gene>
<evidence type="ECO:0000256" key="2">
    <source>
        <dbReference type="ARBA" id="ARBA00023125"/>
    </source>
</evidence>
<dbReference type="AlphaFoldDB" id="A0A1V4IXW0"/>